<organism evidence="1 2">
    <name type="scientific">Cinchona calisaya</name>
    <dbReference type="NCBI Taxonomy" id="153742"/>
    <lineage>
        <taxon>Eukaryota</taxon>
        <taxon>Viridiplantae</taxon>
        <taxon>Streptophyta</taxon>
        <taxon>Embryophyta</taxon>
        <taxon>Tracheophyta</taxon>
        <taxon>Spermatophyta</taxon>
        <taxon>Magnoliopsida</taxon>
        <taxon>eudicotyledons</taxon>
        <taxon>Gunneridae</taxon>
        <taxon>Pentapetalae</taxon>
        <taxon>asterids</taxon>
        <taxon>lamiids</taxon>
        <taxon>Gentianales</taxon>
        <taxon>Rubiaceae</taxon>
        <taxon>Cinchonoideae</taxon>
        <taxon>Cinchoneae</taxon>
        <taxon>Cinchona</taxon>
    </lineage>
</organism>
<reference evidence="1 2" key="1">
    <citation type="submission" date="2024-11" db="EMBL/GenBank/DDBJ databases">
        <title>A near-complete genome assembly of Cinchona calisaya.</title>
        <authorList>
            <person name="Lian D.C."/>
            <person name="Zhao X.W."/>
            <person name="Wei L."/>
        </authorList>
    </citation>
    <scope>NUCLEOTIDE SEQUENCE [LARGE SCALE GENOMIC DNA]</scope>
    <source>
        <tissue evidence="1">Nenye</tissue>
    </source>
</reference>
<sequence>MELQLTFRAPTAATTAFWGCNKCGVNLCDVAGVSMKKRKRTKIELVKVVRLTTTVERGGGREAVNGGGGGGGGYTSSAMEVTTFNQRLRSAETEFLVWKNIGAVVRLSYGIGIYVTMALAGRFICSMTGIDCTGGFDPSLDSIVEGLGYAAPPIMAILFILDEVVKSSPHARAIWYVEDEEVRSFYYGMSPWPLLQALSGRCFSAVLLFREHWLTFFLGALI</sequence>
<keyword evidence="2" id="KW-1185">Reference proteome</keyword>
<protein>
    <submittedName>
        <fullName evidence="1">Uncharacterized protein</fullName>
    </submittedName>
</protein>
<dbReference type="PANTHER" id="PTHR36736:SF1">
    <property type="entry name" value="OS03G0100030 PROTEIN"/>
    <property type="match status" value="1"/>
</dbReference>
<proteinExistence type="predicted"/>
<evidence type="ECO:0000313" key="1">
    <source>
        <dbReference type="EMBL" id="KAL3499879.1"/>
    </source>
</evidence>
<gene>
    <name evidence="1" type="ORF">ACH5RR_038972</name>
</gene>
<name>A0ABD2Y2E5_9GENT</name>
<dbReference type="EMBL" id="JBJUIK010000016">
    <property type="protein sequence ID" value="KAL3499879.1"/>
    <property type="molecule type" value="Genomic_DNA"/>
</dbReference>
<dbReference type="AlphaFoldDB" id="A0ABD2Y2E5"/>
<dbReference type="Proteomes" id="UP001630127">
    <property type="component" value="Unassembled WGS sequence"/>
</dbReference>
<dbReference type="PANTHER" id="PTHR36736">
    <property type="entry name" value="OS03G0100030 PROTEIN"/>
    <property type="match status" value="1"/>
</dbReference>
<comment type="caution">
    <text evidence="1">The sequence shown here is derived from an EMBL/GenBank/DDBJ whole genome shotgun (WGS) entry which is preliminary data.</text>
</comment>
<accession>A0ABD2Y2E5</accession>
<evidence type="ECO:0000313" key="2">
    <source>
        <dbReference type="Proteomes" id="UP001630127"/>
    </source>
</evidence>